<dbReference type="Pfam" id="PF00155">
    <property type="entry name" value="Aminotran_1_2"/>
    <property type="match status" value="1"/>
</dbReference>
<evidence type="ECO:0000256" key="1">
    <source>
        <dbReference type="ARBA" id="ARBA00001933"/>
    </source>
</evidence>
<dbReference type="InterPro" id="IPR027619">
    <property type="entry name" value="C-S_lyase_PatB-like"/>
</dbReference>
<dbReference type="GO" id="GO:0047804">
    <property type="term" value="F:cysteine-S-conjugate beta-lyase activity"/>
    <property type="evidence" value="ECO:0007669"/>
    <property type="project" value="UniProtKB-EC"/>
</dbReference>
<dbReference type="Gene3D" id="3.90.1150.10">
    <property type="entry name" value="Aspartate Aminotransferase, domain 1"/>
    <property type="match status" value="1"/>
</dbReference>
<dbReference type="InterPro" id="IPR015422">
    <property type="entry name" value="PyrdxlP-dep_Trfase_small"/>
</dbReference>
<reference evidence="7 8" key="1">
    <citation type="submission" date="2019-08" db="EMBL/GenBank/DDBJ databases">
        <title>Complete genome sequence of Candidatus Uab amorphum.</title>
        <authorList>
            <person name="Shiratori T."/>
            <person name="Suzuki S."/>
            <person name="Kakizawa Y."/>
            <person name="Ishida K."/>
        </authorList>
    </citation>
    <scope>NUCLEOTIDE SEQUENCE [LARGE SCALE GENOMIC DNA]</scope>
    <source>
        <strain evidence="7 8">SRT547</strain>
    </source>
</reference>
<keyword evidence="7" id="KW-0808">Transferase</keyword>
<keyword evidence="4" id="KW-0456">Lyase</keyword>
<protein>
    <recommendedName>
        <fullName evidence="2">cysteine-S-conjugate beta-lyase</fullName>
        <ecNumber evidence="2">4.4.1.13</ecNumber>
    </recommendedName>
</protein>
<dbReference type="InterPro" id="IPR051798">
    <property type="entry name" value="Class-II_PLP-Dep_Aminotrans"/>
</dbReference>
<dbReference type="PANTHER" id="PTHR43525">
    <property type="entry name" value="PROTEIN MALY"/>
    <property type="match status" value="1"/>
</dbReference>
<dbReference type="EMBL" id="AP019860">
    <property type="protein sequence ID" value="BBM87654.1"/>
    <property type="molecule type" value="Genomic_DNA"/>
</dbReference>
<dbReference type="InterPro" id="IPR015424">
    <property type="entry name" value="PyrdxlP-dep_Trfase"/>
</dbReference>
<keyword evidence="8" id="KW-1185">Reference proteome</keyword>
<evidence type="ECO:0000256" key="3">
    <source>
        <dbReference type="ARBA" id="ARBA00022898"/>
    </source>
</evidence>
<evidence type="ECO:0000256" key="2">
    <source>
        <dbReference type="ARBA" id="ARBA00012224"/>
    </source>
</evidence>
<proteinExistence type="inferred from homology"/>
<dbReference type="RefSeq" id="WP_151971661.1">
    <property type="nucleotide sequence ID" value="NZ_AP019860.1"/>
</dbReference>
<comment type="cofactor">
    <cofactor evidence="1">
        <name>pyridoxal 5'-phosphate</name>
        <dbReference type="ChEBI" id="CHEBI:597326"/>
    </cofactor>
</comment>
<comment type="similarity">
    <text evidence="5">Belongs to the class-II pyridoxal-phosphate-dependent aminotransferase family. MalY/PatB cystathionine beta-lyase subfamily.</text>
</comment>
<evidence type="ECO:0000256" key="5">
    <source>
        <dbReference type="ARBA" id="ARBA00037974"/>
    </source>
</evidence>
<accession>A0A5S9ITI8</accession>
<dbReference type="CDD" id="cd00609">
    <property type="entry name" value="AAT_like"/>
    <property type="match status" value="1"/>
</dbReference>
<keyword evidence="7" id="KW-0032">Aminotransferase</keyword>
<dbReference type="AlphaFoldDB" id="A0A5S9ITI8"/>
<dbReference type="Proteomes" id="UP000326354">
    <property type="component" value="Chromosome"/>
</dbReference>
<dbReference type="OrthoDB" id="9813612at2"/>
<dbReference type="NCBIfam" id="TIGR04350">
    <property type="entry name" value="C_S_lyase_PatB"/>
    <property type="match status" value="1"/>
</dbReference>
<evidence type="ECO:0000259" key="6">
    <source>
        <dbReference type="Pfam" id="PF00155"/>
    </source>
</evidence>
<evidence type="ECO:0000313" key="8">
    <source>
        <dbReference type="Proteomes" id="UP000326354"/>
    </source>
</evidence>
<sequence length="395" mass="44744">MKDKFSFDDSINRRVVPALKTHPKILKDSSKNLFAAGVADMDFRVSPVILSALQKRLDHGVFGYEMLADGLLPALIQWLHHHHKWVVKKEHILRSPNILNALAIAASLFTEPGDGVIVQPPVFFDFFDILRENNRNLITNPLILRDGCYYIDFDDLEQKAAVPSTKMIYLCNPHNPVGRVWTEQELQQLGDICAKHNVLVVSDEMHGDLAFRGHTYIPFASMGEKYDANCITCLSPAKTFNIASCCCAFTVISDDNKRKAFQVENSRLTVNKNNAFANVAMEAAYKDGEEWLKEALFYLEKNVNLTREYLKDIRGVTLIEPQGTFLLWVDFRELGFSTSDLTTFLRNQAKWAVTRGEAFGEEGAGFMRVNIACTHATLESALDRLKNAMNRLYSR</sequence>
<dbReference type="InterPro" id="IPR004839">
    <property type="entry name" value="Aminotransferase_I/II_large"/>
</dbReference>
<name>A0A5S9ITI8_UABAM</name>
<feature type="domain" description="Aminotransferase class I/classII large" evidence="6">
    <location>
        <begin position="45"/>
        <end position="385"/>
    </location>
</feature>
<dbReference type="PANTHER" id="PTHR43525:SF1">
    <property type="entry name" value="PROTEIN MALY"/>
    <property type="match status" value="1"/>
</dbReference>
<keyword evidence="3" id="KW-0663">Pyridoxal phosphate</keyword>
<dbReference type="KEGG" id="uam:UABAM_06066"/>
<dbReference type="GO" id="GO:0030170">
    <property type="term" value="F:pyridoxal phosphate binding"/>
    <property type="evidence" value="ECO:0007669"/>
    <property type="project" value="InterPro"/>
</dbReference>
<gene>
    <name evidence="7" type="ORF">UABAM_06066</name>
</gene>
<evidence type="ECO:0000256" key="4">
    <source>
        <dbReference type="ARBA" id="ARBA00023239"/>
    </source>
</evidence>
<dbReference type="SUPFAM" id="SSF53383">
    <property type="entry name" value="PLP-dependent transferases"/>
    <property type="match status" value="1"/>
</dbReference>
<dbReference type="EC" id="4.4.1.13" evidence="2"/>
<organism evidence="7 8">
    <name type="scientific">Uabimicrobium amorphum</name>
    <dbReference type="NCBI Taxonomy" id="2596890"/>
    <lineage>
        <taxon>Bacteria</taxon>
        <taxon>Pseudomonadati</taxon>
        <taxon>Planctomycetota</taxon>
        <taxon>Candidatus Uabimicrobiia</taxon>
        <taxon>Candidatus Uabimicrobiales</taxon>
        <taxon>Candidatus Uabimicrobiaceae</taxon>
        <taxon>Candidatus Uabimicrobium</taxon>
    </lineage>
</organism>
<evidence type="ECO:0000313" key="7">
    <source>
        <dbReference type="EMBL" id="BBM87654.1"/>
    </source>
</evidence>
<dbReference type="InterPro" id="IPR015421">
    <property type="entry name" value="PyrdxlP-dep_Trfase_major"/>
</dbReference>
<dbReference type="GO" id="GO:0008483">
    <property type="term" value="F:transaminase activity"/>
    <property type="evidence" value="ECO:0007669"/>
    <property type="project" value="UniProtKB-KW"/>
</dbReference>
<dbReference type="Gene3D" id="3.40.640.10">
    <property type="entry name" value="Type I PLP-dependent aspartate aminotransferase-like (Major domain)"/>
    <property type="match status" value="1"/>
</dbReference>